<evidence type="ECO:0000313" key="13">
    <source>
        <dbReference type="EMBL" id="KJV56373.1"/>
    </source>
</evidence>
<evidence type="ECO:0000256" key="3">
    <source>
        <dbReference type="ARBA" id="ARBA00022630"/>
    </source>
</evidence>
<comment type="cofactor">
    <cofactor evidence="10">
        <name>FAD</name>
        <dbReference type="ChEBI" id="CHEBI:57692"/>
    </cofactor>
    <text evidence="10">Binds 1 FAD per subunit.</text>
</comment>
<comment type="subunit">
    <text evidence="9">Homodimer.</text>
</comment>
<dbReference type="OrthoDB" id="9806179at2"/>
<dbReference type="GO" id="GO:0019430">
    <property type="term" value="P:removal of superoxide radicals"/>
    <property type="evidence" value="ECO:0007669"/>
    <property type="project" value="UniProtKB-UniRule"/>
</dbReference>
<dbReference type="EMBL" id="LANP01000010">
    <property type="protein sequence ID" value="KJV56373.1"/>
    <property type="molecule type" value="Genomic_DNA"/>
</dbReference>
<dbReference type="PRINTS" id="PR00469">
    <property type="entry name" value="PNDRDTASEII"/>
</dbReference>
<dbReference type="GO" id="GO:0004791">
    <property type="term" value="F:thioredoxin-disulfide reductase (NADPH) activity"/>
    <property type="evidence" value="ECO:0007669"/>
    <property type="project" value="UniProtKB-UniRule"/>
</dbReference>
<gene>
    <name evidence="13" type="primary">trxB</name>
    <name evidence="13" type="ORF">OCHUTO_0488</name>
</gene>
<comment type="caution">
    <text evidence="13">The sequence shown here is derived from an EMBL/GenBank/DDBJ whole genome shotgun (WGS) entry which is preliminary data.</text>
</comment>
<dbReference type="InterPro" id="IPR050097">
    <property type="entry name" value="Ferredoxin-NADP_redctase_2"/>
</dbReference>
<protein>
    <recommendedName>
        <fullName evidence="2 9">Thioredoxin reductase</fullName>
        <ecNumber evidence="9">1.8.1.9</ecNumber>
    </recommendedName>
</protein>
<evidence type="ECO:0000256" key="7">
    <source>
        <dbReference type="ARBA" id="ARBA00023157"/>
    </source>
</evidence>
<evidence type="ECO:0000256" key="6">
    <source>
        <dbReference type="ARBA" id="ARBA00023002"/>
    </source>
</evidence>
<evidence type="ECO:0000256" key="8">
    <source>
        <dbReference type="ARBA" id="ARBA00023284"/>
    </source>
</evidence>
<keyword evidence="3 9" id="KW-0285">Flavoprotein</keyword>
<name>A0A0F3MKQ8_9RICK</name>
<dbReference type="PROSITE" id="PS00573">
    <property type="entry name" value="PYRIDINE_REDOX_2"/>
    <property type="match status" value="1"/>
</dbReference>
<evidence type="ECO:0000313" key="14">
    <source>
        <dbReference type="Proteomes" id="UP000033616"/>
    </source>
</evidence>
<evidence type="ECO:0000256" key="9">
    <source>
        <dbReference type="RuleBase" id="RU003880"/>
    </source>
</evidence>
<dbReference type="GO" id="GO:0005737">
    <property type="term" value="C:cytoplasm"/>
    <property type="evidence" value="ECO:0007669"/>
    <property type="project" value="InterPro"/>
</dbReference>
<dbReference type="PANTHER" id="PTHR48105">
    <property type="entry name" value="THIOREDOXIN REDUCTASE 1-RELATED-RELATED"/>
    <property type="match status" value="1"/>
</dbReference>
<feature type="domain" description="FAD/NAD(P)-binding" evidence="12">
    <location>
        <begin position="13"/>
        <end position="311"/>
    </location>
</feature>
<reference evidence="13 14" key="1">
    <citation type="submission" date="2015-02" db="EMBL/GenBank/DDBJ databases">
        <title>Genome Sequencing of Rickettsiales.</title>
        <authorList>
            <person name="Daugherty S.C."/>
            <person name="Su Q."/>
            <person name="Abolude K."/>
            <person name="Beier-Sexton M."/>
            <person name="Carlyon J.A."/>
            <person name="Carter R."/>
            <person name="Day N.P."/>
            <person name="Dumler S.J."/>
            <person name="Dyachenko V."/>
            <person name="Godinez A."/>
            <person name="Kurtti T.J."/>
            <person name="Lichay M."/>
            <person name="Mullins K.E."/>
            <person name="Ott S."/>
            <person name="Pappas-Brown V."/>
            <person name="Paris D.H."/>
            <person name="Patel P."/>
            <person name="Richards A.L."/>
            <person name="Sadzewicz L."/>
            <person name="Sears K."/>
            <person name="Seidman D."/>
            <person name="Sengamalay N."/>
            <person name="Stenos J."/>
            <person name="Tallon L.J."/>
            <person name="Vincent G."/>
            <person name="Fraser C.M."/>
            <person name="Munderloh U."/>
            <person name="Dunning-Hotopp J.C."/>
        </authorList>
    </citation>
    <scope>NUCLEOTIDE SEQUENCE [LARGE SCALE GENOMIC DNA]</scope>
    <source>
        <strain evidence="13 14">Fuller</strain>
    </source>
</reference>
<dbReference type="AlphaFoldDB" id="A0A0F3MKQ8"/>
<dbReference type="STRING" id="1359168.OCHUTO_0488"/>
<evidence type="ECO:0000259" key="12">
    <source>
        <dbReference type="Pfam" id="PF07992"/>
    </source>
</evidence>
<evidence type="ECO:0000256" key="10">
    <source>
        <dbReference type="RuleBase" id="RU003881"/>
    </source>
</evidence>
<dbReference type="InterPro" id="IPR008255">
    <property type="entry name" value="Pyr_nucl-diS_OxRdtase_2_AS"/>
</dbReference>
<dbReference type="NCBIfam" id="TIGR01292">
    <property type="entry name" value="TRX_reduct"/>
    <property type="match status" value="1"/>
</dbReference>
<dbReference type="PATRIC" id="fig|1359168.3.peg.1259"/>
<dbReference type="InterPro" id="IPR023753">
    <property type="entry name" value="FAD/NAD-binding_dom"/>
</dbReference>
<feature type="transmembrane region" description="Helical" evidence="11">
    <location>
        <begin position="12"/>
        <end position="31"/>
    </location>
</feature>
<keyword evidence="11" id="KW-0472">Membrane</keyword>
<dbReference type="Proteomes" id="UP000033616">
    <property type="component" value="Unassembled WGS sequence"/>
</dbReference>
<accession>A0A0F3MKQ8</accession>
<keyword evidence="5 10" id="KW-0521">NADP</keyword>
<keyword evidence="7" id="KW-1015">Disulfide bond</keyword>
<dbReference type="SUPFAM" id="SSF51905">
    <property type="entry name" value="FAD/NAD(P)-binding domain"/>
    <property type="match status" value="1"/>
</dbReference>
<keyword evidence="11" id="KW-1133">Transmembrane helix</keyword>
<evidence type="ECO:0000256" key="5">
    <source>
        <dbReference type="ARBA" id="ARBA00022857"/>
    </source>
</evidence>
<keyword evidence="8 9" id="KW-0676">Redox-active center</keyword>
<dbReference type="RefSeq" id="WP_045797192.1">
    <property type="nucleotide sequence ID" value="NZ_LANP01000010.1"/>
</dbReference>
<keyword evidence="6 9" id="KW-0560">Oxidoreductase</keyword>
<evidence type="ECO:0000256" key="4">
    <source>
        <dbReference type="ARBA" id="ARBA00022827"/>
    </source>
</evidence>
<dbReference type="PRINTS" id="PR00368">
    <property type="entry name" value="FADPNR"/>
</dbReference>
<dbReference type="Pfam" id="PF07992">
    <property type="entry name" value="Pyr_redox_2"/>
    <property type="match status" value="1"/>
</dbReference>
<dbReference type="InterPro" id="IPR036188">
    <property type="entry name" value="FAD/NAD-bd_sf"/>
</dbReference>
<keyword evidence="14" id="KW-1185">Reference proteome</keyword>
<comment type="similarity">
    <text evidence="1 9">Belongs to the class-II pyridine nucleotide-disulfide oxidoreductase family.</text>
</comment>
<evidence type="ECO:0000256" key="11">
    <source>
        <dbReference type="SAM" id="Phobius"/>
    </source>
</evidence>
<keyword evidence="11" id="KW-0812">Transmembrane</keyword>
<dbReference type="InterPro" id="IPR005982">
    <property type="entry name" value="Thioredox_Rdtase"/>
</dbReference>
<organism evidence="13 14">
    <name type="scientific">Orientia chuto str. Dubai</name>
    <dbReference type="NCBI Taxonomy" id="1359168"/>
    <lineage>
        <taxon>Bacteria</taxon>
        <taxon>Pseudomonadati</taxon>
        <taxon>Pseudomonadota</taxon>
        <taxon>Alphaproteobacteria</taxon>
        <taxon>Rickettsiales</taxon>
        <taxon>Rickettsiaceae</taxon>
        <taxon>Rickettsieae</taxon>
        <taxon>Orientia</taxon>
    </lineage>
</organism>
<evidence type="ECO:0000256" key="2">
    <source>
        <dbReference type="ARBA" id="ARBA00018719"/>
    </source>
</evidence>
<dbReference type="Gene3D" id="3.50.50.60">
    <property type="entry name" value="FAD/NAD(P)-binding domain"/>
    <property type="match status" value="2"/>
</dbReference>
<evidence type="ECO:0000256" key="1">
    <source>
        <dbReference type="ARBA" id="ARBA00009333"/>
    </source>
</evidence>
<keyword evidence="4 9" id="KW-0274">FAD</keyword>
<comment type="catalytic activity">
    <reaction evidence="9">
        <text>[thioredoxin]-dithiol + NADP(+) = [thioredoxin]-disulfide + NADPH + H(+)</text>
        <dbReference type="Rhea" id="RHEA:20345"/>
        <dbReference type="Rhea" id="RHEA-COMP:10698"/>
        <dbReference type="Rhea" id="RHEA-COMP:10700"/>
        <dbReference type="ChEBI" id="CHEBI:15378"/>
        <dbReference type="ChEBI" id="CHEBI:29950"/>
        <dbReference type="ChEBI" id="CHEBI:50058"/>
        <dbReference type="ChEBI" id="CHEBI:57783"/>
        <dbReference type="ChEBI" id="CHEBI:58349"/>
        <dbReference type="EC" id="1.8.1.9"/>
    </reaction>
</comment>
<sequence length="328" mass="35518">MTISQTIAARKVNVLVMGSGVAGSTAAIYLARSYSKPVLLHGNQPGGQLMTTLEVENYPGFANTVSGPDIMDQMHNQAKKFNVEVIDDHIQAVNFKTYPFEAKGNKTLYYANSVIICTGAQAKWLNIPSETKFKGYGVSSCATCDGYFFRGKKVVVIGGGNTAVEEALHLANLASQVILIYRGNEKKGLRAEAILQDELFNGENKDKITIMWNSTIEEILGNDNNSTKAVTGVKIKNSQNNTTSIIKVDGVFIAIGHAPNTSLFFNQLDIDAFGYIITQPNSTKTSIEGIFAAGDVQDSKYRQAVTAASSGCMAALEVQSFLKKLNYK</sequence>
<proteinExistence type="inferred from homology"/>
<dbReference type="EC" id="1.8.1.9" evidence="9"/>